<proteinExistence type="predicted"/>
<dbReference type="Proteomes" id="UP000652761">
    <property type="component" value="Unassembled WGS sequence"/>
</dbReference>
<reference evidence="1" key="1">
    <citation type="submission" date="2017-07" db="EMBL/GenBank/DDBJ databases">
        <title>Taro Niue Genome Assembly and Annotation.</title>
        <authorList>
            <person name="Atibalentja N."/>
            <person name="Keating K."/>
            <person name="Fields C.J."/>
        </authorList>
    </citation>
    <scope>NUCLEOTIDE SEQUENCE</scope>
    <source>
        <strain evidence="1">Niue_2</strain>
        <tissue evidence="1">Leaf</tissue>
    </source>
</reference>
<accession>A0A843XZ39</accession>
<name>A0A843XZ39_COLES</name>
<evidence type="ECO:0000313" key="1">
    <source>
        <dbReference type="EMBL" id="MQM23937.1"/>
    </source>
</evidence>
<keyword evidence="2" id="KW-1185">Reference proteome</keyword>
<evidence type="ECO:0000313" key="2">
    <source>
        <dbReference type="Proteomes" id="UP000652761"/>
    </source>
</evidence>
<dbReference type="EMBL" id="NMUH01018726">
    <property type="protein sequence ID" value="MQM23937.1"/>
    <property type="molecule type" value="Genomic_DNA"/>
</dbReference>
<organism evidence="1 2">
    <name type="scientific">Colocasia esculenta</name>
    <name type="common">Wild taro</name>
    <name type="synonym">Arum esculentum</name>
    <dbReference type="NCBI Taxonomy" id="4460"/>
    <lineage>
        <taxon>Eukaryota</taxon>
        <taxon>Viridiplantae</taxon>
        <taxon>Streptophyta</taxon>
        <taxon>Embryophyta</taxon>
        <taxon>Tracheophyta</taxon>
        <taxon>Spermatophyta</taxon>
        <taxon>Magnoliopsida</taxon>
        <taxon>Liliopsida</taxon>
        <taxon>Araceae</taxon>
        <taxon>Aroideae</taxon>
        <taxon>Colocasieae</taxon>
        <taxon>Colocasia</taxon>
    </lineage>
</organism>
<comment type="caution">
    <text evidence="1">The sequence shown here is derived from an EMBL/GenBank/DDBJ whole genome shotgun (WGS) entry which is preliminary data.</text>
</comment>
<sequence length="67" mass="7433">MCDSLTSWRVRGLRCFCLWALDLVERVRAEGCFRIMSDSAGSARVVSGPTWLLVVALLCPLLCSTLQ</sequence>
<dbReference type="AlphaFoldDB" id="A0A843XZ39"/>
<gene>
    <name evidence="1" type="ORF">Taro_057007</name>
</gene>
<protein>
    <submittedName>
        <fullName evidence="1">Uncharacterized protein</fullName>
    </submittedName>
</protein>